<dbReference type="AlphaFoldDB" id="A0A2K1J8N3"/>
<proteinExistence type="predicted"/>
<dbReference type="Gramene" id="Pp3c16_14960V3.1">
    <property type="protein sequence ID" value="Pp3c16_14960V3.1"/>
    <property type="gene ID" value="Pp3c16_14960"/>
</dbReference>
<dbReference type="Proteomes" id="UP000006727">
    <property type="component" value="Chromosome 16"/>
</dbReference>
<evidence type="ECO:0000313" key="2">
    <source>
        <dbReference type="EnsemblPlants" id="Pp3c16_14960V3.1"/>
    </source>
</evidence>
<reference evidence="1 3" key="2">
    <citation type="journal article" date="2018" name="Plant J.">
        <title>The Physcomitrella patens chromosome-scale assembly reveals moss genome structure and evolution.</title>
        <authorList>
            <person name="Lang D."/>
            <person name="Ullrich K.K."/>
            <person name="Murat F."/>
            <person name="Fuchs J."/>
            <person name="Jenkins J."/>
            <person name="Haas F.B."/>
            <person name="Piednoel M."/>
            <person name="Gundlach H."/>
            <person name="Van Bel M."/>
            <person name="Meyberg R."/>
            <person name="Vives C."/>
            <person name="Morata J."/>
            <person name="Symeonidi A."/>
            <person name="Hiss M."/>
            <person name="Muchero W."/>
            <person name="Kamisugi Y."/>
            <person name="Saleh O."/>
            <person name="Blanc G."/>
            <person name="Decker E.L."/>
            <person name="van Gessel N."/>
            <person name="Grimwood J."/>
            <person name="Hayes R.D."/>
            <person name="Graham S.W."/>
            <person name="Gunter L.E."/>
            <person name="McDaniel S.F."/>
            <person name="Hoernstein S.N.W."/>
            <person name="Larsson A."/>
            <person name="Li F.W."/>
            <person name="Perroud P.F."/>
            <person name="Phillips J."/>
            <person name="Ranjan P."/>
            <person name="Rokshar D.S."/>
            <person name="Rothfels C.J."/>
            <person name="Schneider L."/>
            <person name="Shu S."/>
            <person name="Stevenson D.W."/>
            <person name="Thummler F."/>
            <person name="Tillich M."/>
            <person name="Villarreal Aguilar J.C."/>
            <person name="Widiez T."/>
            <person name="Wong G.K."/>
            <person name="Wymore A."/>
            <person name="Zhang Y."/>
            <person name="Zimmer A.D."/>
            <person name="Quatrano R.S."/>
            <person name="Mayer K.F.X."/>
            <person name="Goodstein D."/>
            <person name="Casacuberta J.M."/>
            <person name="Vandepoele K."/>
            <person name="Reski R."/>
            <person name="Cuming A.C."/>
            <person name="Tuskan G.A."/>
            <person name="Maumus F."/>
            <person name="Salse J."/>
            <person name="Schmutz J."/>
            <person name="Rensing S.A."/>
        </authorList>
    </citation>
    <scope>NUCLEOTIDE SEQUENCE [LARGE SCALE GENOMIC DNA]</scope>
    <source>
        <strain evidence="2 3">cv. Gransden 2004</strain>
    </source>
</reference>
<reference evidence="2" key="3">
    <citation type="submission" date="2020-12" db="UniProtKB">
        <authorList>
            <consortium name="EnsemblPlants"/>
        </authorList>
    </citation>
    <scope>IDENTIFICATION</scope>
</reference>
<dbReference type="EnsemblPlants" id="Pp3c16_14960V3.1">
    <property type="protein sequence ID" value="Pp3c16_14960V3.1"/>
    <property type="gene ID" value="Pp3c16_14960"/>
</dbReference>
<reference evidence="1 3" key="1">
    <citation type="journal article" date="2008" name="Science">
        <title>The Physcomitrella genome reveals evolutionary insights into the conquest of land by plants.</title>
        <authorList>
            <person name="Rensing S."/>
            <person name="Lang D."/>
            <person name="Zimmer A."/>
            <person name="Terry A."/>
            <person name="Salamov A."/>
            <person name="Shapiro H."/>
            <person name="Nishiyama T."/>
            <person name="Perroud P.-F."/>
            <person name="Lindquist E."/>
            <person name="Kamisugi Y."/>
            <person name="Tanahashi T."/>
            <person name="Sakakibara K."/>
            <person name="Fujita T."/>
            <person name="Oishi K."/>
            <person name="Shin-I T."/>
            <person name="Kuroki Y."/>
            <person name="Toyoda A."/>
            <person name="Suzuki Y."/>
            <person name="Hashimoto A."/>
            <person name="Yamaguchi K."/>
            <person name="Sugano A."/>
            <person name="Kohara Y."/>
            <person name="Fujiyama A."/>
            <person name="Anterola A."/>
            <person name="Aoki S."/>
            <person name="Ashton N."/>
            <person name="Barbazuk W.B."/>
            <person name="Barker E."/>
            <person name="Bennetzen J."/>
            <person name="Bezanilla M."/>
            <person name="Blankenship R."/>
            <person name="Cho S.H."/>
            <person name="Dutcher S."/>
            <person name="Estelle M."/>
            <person name="Fawcett J.A."/>
            <person name="Gundlach H."/>
            <person name="Hanada K."/>
            <person name="Heyl A."/>
            <person name="Hicks K.A."/>
            <person name="Hugh J."/>
            <person name="Lohr M."/>
            <person name="Mayer K."/>
            <person name="Melkozernov A."/>
            <person name="Murata T."/>
            <person name="Nelson D."/>
            <person name="Pils B."/>
            <person name="Prigge M."/>
            <person name="Reiss B."/>
            <person name="Renner T."/>
            <person name="Rombauts S."/>
            <person name="Rushton P."/>
            <person name="Sanderfoot A."/>
            <person name="Schween G."/>
            <person name="Shiu S.-H."/>
            <person name="Stueber K."/>
            <person name="Theodoulou F.L."/>
            <person name="Tu H."/>
            <person name="Van de Peer Y."/>
            <person name="Verrier P.J."/>
            <person name="Waters E."/>
            <person name="Wood A."/>
            <person name="Yang L."/>
            <person name="Cove D."/>
            <person name="Cuming A."/>
            <person name="Hasebe M."/>
            <person name="Lucas S."/>
            <person name="Mishler D.B."/>
            <person name="Reski R."/>
            <person name="Grigoriev I."/>
            <person name="Quatrano R.S."/>
            <person name="Boore J.L."/>
        </authorList>
    </citation>
    <scope>NUCLEOTIDE SEQUENCE [LARGE SCALE GENOMIC DNA]</scope>
    <source>
        <strain evidence="2 3">cv. Gransden 2004</strain>
    </source>
</reference>
<evidence type="ECO:0000313" key="1">
    <source>
        <dbReference type="EMBL" id="PNR37884.1"/>
    </source>
</evidence>
<accession>A0A2K1J8N3</accession>
<keyword evidence="3" id="KW-1185">Reference proteome</keyword>
<dbReference type="InParanoid" id="A0A2K1J8N3"/>
<sequence length="168" mass="18635">MMTKSSWLLRYIVRTTERCIVSVKCRCQGSCVQPMGLLYHPLSLLLNCSNAGGCEQPIPLRMHFTYLSHTRLNIRVSQNMVTPSPVLVSTQGGKINLHQTGHCSFQQQRVSVCVWEDGESEISSGDDDLGTLSRPCTWHLPLRGSRPSTTATSSFSMNSRFASLQSDA</sequence>
<dbReference type="EMBL" id="ABEU02000016">
    <property type="protein sequence ID" value="PNR37884.1"/>
    <property type="molecule type" value="Genomic_DNA"/>
</dbReference>
<protein>
    <submittedName>
        <fullName evidence="1 2">Uncharacterized protein</fullName>
    </submittedName>
</protein>
<evidence type="ECO:0000313" key="3">
    <source>
        <dbReference type="Proteomes" id="UP000006727"/>
    </source>
</evidence>
<gene>
    <name evidence="1" type="ORF">PHYPA_020994</name>
</gene>
<organism evidence="1">
    <name type="scientific">Physcomitrium patens</name>
    <name type="common">Spreading-leaved earth moss</name>
    <name type="synonym">Physcomitrella patens</name>
    <dbReference type="NCBI Taxonomy" id="3218"/>
    <lineage>
        <taxon>Eukaryota</taxon>
        <taxon>Viridiplantae</taxon>
        <taxon>Streptophyta</taxon>
        <taxon>Embryophyta</taxon>
        <taxon>Bryophyta</taxon>
        <taxon>Bryophytina</taxon>
        <taxon>Bryopsida</taxon>
        <taxon>Funariidae</taxon>
        <taxon>Funariales</taxon>
        <taxon>Funariaceae</taxon>
        <taxon>Physcomitrium</taxon>
    </lineage>
</organism>
<name>A0A2K1J8N3_PHYPA</name>